<evidence type="ECO:0000313" key="3">
    <source>
        <dbReference type="EMBL" id="MEE2566215.1"/>
    </source>
</evidence>
<comment type="caution">
    <text evidence="3">The sequence shown here is derived from an EMBL/GenBank/DDBJ whole genome shotgun (WGS) entry which is preliminary data.</text>
</comment>
<organism evidence="3 4">
    <name type="scientific">Hyphobacterium marinum</name>
    <dbReference type="NCBI Taxonomy" id="3116574"/>
    <lineage>
        <taxon>Bacteria</taxon>
        <taxon>Pseudomonadati</taxon>
        <taxon>Pseudomonadota</taxon>
        <taxon>Alphaproteobacteria</taxon>
        <taxon>Maricaulales</taxon>
        <taxon>Maricaulaceae</taxon>
        <taxon>Hyphobacterium</taxon>
    </lineage>
</organism>
<evidence type="ECO:0000313" key="4">
    <source>
        <dbReference type="Proteomes" id="UP001310692"/>
    </source>
</evidence>
<keyword evidence="4" id="KW-1185">Reference proteome</keyword>
<proteinExistence type="predicted"/>
<accession>A0ABU7LYE9</accession>
<dbReference type="Gene3D" id="3.90.1150.200">
    <property type="match status" value="1"/>
</dbReference>
<dbReference type="SUPFAM" id="SSF159888">
    <property type="entry name" value="YdhG-like"/>
    <property type="match status" value="1"/>
</dbReference>
<feature type="domain" description="YdhG-like" evidence="2">
    <location>
        <begin position="40"/>
        <end position="132"/>
    </location>
</feature>
<feature type="region of interest" description="Disordered" evidence="1">
    <location>
        <begin position="1"/>
        <end position="28"/>
    </location>
</feature>
<evidence type="ECO:0000259" key="2">
    <source>
        <dbReference type="Pfam" id="PF08818"/>
    </source>
</evidence>
<sequence>MMTPGEAGNPKLLSGGNPQIPKGDGDGPVQAYIDAMPGWKQAIGRAIDRIVERELPDVKKAVKWNTPFYGPDGTHWYLSVHCFTNFVRVTFFNGSRLSPPPEKTSKYPDVRYYDVPEDGLDEDQFADWVRQASHLPGEKL</sequence>
<dbReference type="InterPro" id="IPR014922">
    <property type="entry name" value="YdhG-like"/>
</dbReference>
<dbReference type="Pfam" id="PF08818">
    <property type="entry name" value="DUF1801"/>
    <property type="match status" value="1"/>
</dbReference>
<dbReference type="EMBL" id="JAZDRO010000002">
    <property type="protein sequence ID" value="MEE2566215.1"/>
    <property type="molecule type" value="Genomic_DNA"/>
</dbReference>
<dbReference type="Proteomes" id="UP001310692">
    <property type="component" value="Unassembled WGS sequence"/>
</dbReference>
<name>A0ABU7LYE9_9PROT</name>
<evidence type="ECO:0000256" key="1">
    <source>
        <dbReference type="SAM" id="MobiDB-lite"/>
    </source>
</evidence>
<reference evidence="3 4" key="1">
    <citation type="submission" date="2024-01" db="EMBL/GenBank/DDBJ databases">
        <title>Hyphobacterium bacterium isolated from marine sediment.</title>
        <authorList>
            <person name="Zhao S."/>
        </authorList>
    </citation>
    <scope>NUCLEOTIDE SEQUENCE [LARGE SCALE GENOMIC DNA]</scope>
    <source>
        <strain evidence="3 4">Y60-23</strain>
    </source>
</reference>
<gene>
    <name evidence="3" type="ORF">V0U35_05935</name>
</gene>
<protein>
    <submittedName>
        <fullName evidence="3">DUF1801 domain-containing protein</fullName>
    </submittedName>
</protein>